<dbReference type="SMART" id="SM00382">
    <property type="entry name" value="AAA"/>
    <property type="match status" value="1"/>
</dbReference>
<dbReference type="SUPFAM" id="SSF52540">
    <property type="entry name" value="P-loop containing nucleoside triphosphate hydrolases"/>
    <property type="match status" value="1"/>
</dbReference>
<name>A0A934ITJ6_9HYPH</name>
<dbReference type="InterPro" id="IPR027417">
    <property type="entry name" value="P-loop_NTPase"/>
</dbReference>
<dbReference type="EMBL" id="JAEKJA010000027">
    <property type="protein sequence ID" value="MBJ3778475.1"/>
    <property type="molecule type" value="Genomic_DNA"/>
</dbReference>
<evidence type="ECO:0000256" key="2">
    <source>
        <dbReference type="ARBA" id="ARBA00022741"/>
    </source>
</evidence>
<protein>
    <submittedName>
        <fullName evidence="5">ABC transporter ATP-binding protein</fullName>
    </submittedName>
</protein>
<dbReference type="GO" id="GO:0042941">
    <property type="term" value="P:D-alanine transmembrane transport"/>
    <property type="evidence" value="ECO:0007669"/>
    <property type="project" value="TreeGrafter"/>
</dbReference>
<dbReference type="GO" id="GO:0015188">
    <property type="term" value="F:L-isoleucine transmembrane transporter activity"/>
    <property type="evidence" value="ECO:0007669"/>
    <property type="project" value="TreeGrafter"/>
</dbReference>
<dbReference type="Gene3D" id="3.40.50.300">
    <property type="entry name" value="P-loop containing nucleotide triphosphate hydrolases"/>
    <property type="match status" value="1"/>
</dbReference>
<evidence type="ECO:0000256" key="3">
    <source>
        <dbReference type="ARBA" id="ARBA00022840"/>
    </source>
</evidence>
<evidence type="ECO:0000313" key="5">
    <source>
        <dbReference type="EMBL" id="MBJ3778475.1"/>
    </source>
</evidence>
<accession>A0A934ITJ6</accession>
<evidence type="ECO:0000313" key="6">
    <source>
        <dbReference type="Proteomes" id="UP000609531"/>
    </source>
</evidence>
<dbReference type="FunFam" id="3.40.50.300:FF:000421">
    <property type="entry name" value="Branched-chain amino acid ABC transporter ATP-binding protein"/>
    <property type="match status" value="1"/>
</dbReference>
<dbReference type="GO" id="GO:0016887">
    <property type="term" value="F:ATP hydrolysis activity"/>
    <property type="evidence" value="ECO:0007669"/>
    <property type="project" value="InterPro"/>
</dbReference>
<dbReference type="GO" id="GO:1903806">
    <property type="term" value="P:L-isoleucine import across plasma membrane"/>
    <property type="evidence" value="ECO:0007669"/>
    <property type="project" value="TreeGrafter"/>
</dbReference>
<dbReference type="PANTHER" id="PTHR45772:SF7">
    <property type="entry name" value="AMINO ACID ABC TRANSPORTER ATP-BINDING PROTEIN"/>
    <property type="match status" value="1"/>
</dbReference>
<keyword evidence="6" id="KW-1185">Reference proteome</keyword>
<dbReference type="InterPro" id="IPR003439">
    <property type="entry name" value="ABC_transporter-like_ATP-bd"/>
</dbReference>
<dbReference type="GO" id="GO:0005304">
    <property type="term" value="F:L-valine transmembrane transporter activity"/>
    <property type="evidence" value="ECO:0007669"/>
    <property type="project" value="TreeGrafter"/>
</dbReference>
<dbReference type="InterPro" id="IPR032823">
    <property type="entry name" value="BCA_ABC_TP_C"/>
</dbReference>
<dbReference type="GO" id="GO:0015192">
    <property type="term" value="F:L-phenylalanine transmembrane transporter activity"/>
    <property type="evidence" value="ECO:0007669"/>
    <property type="project" value="TreeGrafter"/>
</dbReference>
<dbReference type="GO" id="GO:0005524">
    <property type="term" value="F:ATP binding"/>
    <property type="evidence" value="ECO:0007669"/>
    <property type="project" value="UniProtKB-KW"/>
</dbReference>
<proteinExistence type="predicted"/>
<gene>
    <name evidence="5" type="ORF">JCR33_22435</name>
</gene>
<dbReference type="Pfam" id="PF12399">
    <property type="entry name" value="BCA_ABC_TP_C"/>
    <property type="match status" value="1"/>
</dbReference>
<feature type="domain" description="ABC transporter" evidence="4">
    <location>
        <begin position="30"/>
        <end position="265"/>
    </location>
</feature>
<organism evidence="5 6">
    <name type="scientific">Acuticoccus mangrovi</name>
    <dbReference type="NCBI Taxonomy" id="2796142"/>
    <lineage>
        <taxon>Bacteria</taxon>
        <taxon>Pseudomonadati</taxon>
        <taxon>Pseudomonadota</taxon>
        <taxon>Alphaproteobacteria</taxon>
        <taxon>Hyphomicrobiales</taxon>
        <taxon>Amorphaceae</taxon>
        <taxon>Acuticoccus</taxon>
    </lineage>
</organism>
<dbReference type="PROSITE" id="PS50893">
    <property type="entry name" value="ABC_TRANSPORTER_2"/>
    <property type="match status" value="1"/>
</dbReference>
<reference evidence="5" key="1">
    <citation type="submission" date="2020-12" db="EMBL/GenBank/DDBJ databases">
        <title>Bacterial taxonomy.</title>
        <authorList>
            <person name="Pan X."/>
        </authorList>
    </citation>
    <scope>NUCLEOTIDE SEQUENCE</scope>
    <source>
        <strain evidence="5">B2012</strain>
    </source>
</reference>
<evidence type="ECO:0000259" key="4">
    <source>
        <dbReference type="PROSITE" id="PS50893"/>
    </source>
</evidence>
<dbReference type="InterPro" id="IPR051120">
    <property type="entry name" value="ABC_AA/LPS_Transport"/>
</dbReference>
<dbReference type="GO" id="GO:1903805">
    <property type="term" value="P:L-valine import across plasma membrane"/>
    <property type="evidence" value="ECO:0007669"/>
    <property type="project" value="TreeGrafter"/>
</dbReference>
<dbReference type="Proteomes" id="UP000609531">
    <property type="component" value="Unassembled WGS sequence"/>
</dbReference>
<dbReference type="GO" id="GO:0015808">
    <property type="term" value="P:L-alanine transport"/>
    <property type="evidence" value="ECO:0007669"/>
    <property type="project" value="TreeGrafter"/>
</dbReference>
<dbReference type="Pfam" id="PF00005">
    <property type="entry name" value="ABC_tran"/>
    <property type="match status" value="1"/>
</dbReference>
<keyword evidence="1" id="KW-0813">Transport</keyword>
<dbReference type="InterPro" id="IPR003593">
    <property type="entry name" value="AAA+_ATPase"/>
</dbReference>
<dbReference type="AlphaFoldDB" id="A0A934ITJ6"/>
<sequence>MTKRSAGLAAIPHTTPDPARAGVAALPATLAIEGVSKHFGGVYAVRDVSLTCSEGEIVGLIGPNGAGKTTLMNLISGTLTPDQGDISLGGVSLNGASPADCAIAGIARTFQNIRVFHRLTVRQNIEVAYTTYLRHRAHKRASRSIEEIMELIGLAGDGDLKAGTLPYGKQRRVEIARALALAPDILLLDEPAAGMNEAESVGLIDSVRAIRDQFGCGVVVIDHDLKFIMRVSERINVMHMGELIASGTPDEVRVNKEVIEVYLGTKSAVS</sequence>
<dbReference type="CDD" id="cd03219">
    <property type="entry name" value="ABC_Mj1267_LivG_branched"/>
    <property type="match status" value="1"/>
</dbReference>
<dbReference type="PANTHER" id="PTHR45772">
    <property type="entry name" value="CONSERVED COMPONENT OF ABC TRANSPORTER FOR NATURAL AMINO ACIDS-RELATED"/>
    <property type="match status" value="1"/>
</dbReference>
<keyword evidence="3 5" id="KW-0067">ATP-binding</keyword>
<dbReference type="GO" id="GO:0005886">
    <property type="term" value="C:plasma membrane"/>
    <property type="evidence" value="ECO:0007669"/>
    <property type="project" value="TreeGrafter"/>
</dbReference>
<keyword evidence="2" id="KW-0547">Nucleotide-binding</keyword>
<evidence type="ECO:0000256" key="1">
    <source>
        <dbReference type="ARBA" id="ARBA00022448"/>
    </source>
</evidence>
<comment type="caution">
    <text evidence="5">The sequence shown here is derived from an EMBL/GenBank/DDBJ whole genome shotgun (WGS) entry which is preliminary data.</text>
</comment>